<sequence length="78" mass="8738">MSIDKSEKVLLNLLSQQHPQLIRLLANEAVKQSESVPQNRTSISFAARRLIKFKLQVDHLAQLSPSAIHTSDIGKGYE</sequence>
<proteinExistence type="predicted"/>
<evidence type="ECO:0000313" key="1">
    <source>
        <dbReference type="EMBL" id="ADV55059.1"/>
    </source>
</evidence>
<dbReference type="Proteomes" id="UP000008209">
    <property type="component" value="Chromosome"/>
</dbReference>
<dbReference type="HOGENOM" id="CLU_2620086_0_0_6"/>
<evidence type="ECO:0000313" key="2">
    <source>
        <dbReference type="Proteomes" id="UP000008209"/>
    </source>
</evidence>
<organism evidence="1 2">
    <name type="scientific">Shewanella putrefaciens (strain 200)</name>
    <dbReference type="NCBI Taxonomy" id="399804"/>
    <lineage>
        <taxon>Bacteria</taxon>
        <taxon>Pseudomonadati</taxon>
        <taxon>Pseudomonadota</taxon>
        <taxon>Gammaproteobacteria</taxon>
        <taxon>Alteromonadales</taxon>
        <taxon>Shewanellaceae</taxon>
        <taxon>Shewanella</taxon>
    </lineage>
</organism>
<gene>
    <name evidence="1" type="ordered locus">Sput200_2639</name>
</gene>
<accession>E6XFY1</accession>
<reference evidence="1 2" key="1">
    <citation type="submission" date="2011-01" db="EMBL/GenBank/DDBJ databases">
        <title>Complete sequence of Shewanella putrefaciens 200.</title>
        <authorList>
            <consortium name="US DOE Joint Genome Institute"/>
            <person name="Lucas S."/>
            <person name="Copeland A."/>
            <person name="Lapidus A."/>
            <person name="Cheng J.-F."/>
            <person name="Bruce D."/>
            <person name="Goodwin L."/>
            <person name="Pitluck S."/>
            <person name="Munk A.C."/>
            <person name="Detter J.C."/>
            <person name="Han C."/>
            <person name="Tapia R."/>
            <person name="Land M."/>
            <person name="Hauser L."/>
            <person name="Chang Y.-J."/>
            <person name="Jeffries C."/>
            <person name="Kyrpides N."/>
            <person name="Ivanova N."/>
            <person name="Mikhailova N."/>
            <person name="Kolker E."/>
            <person name="Lawrence C."/>
            <person name="McCue L.A."/>
            <person name="DiChristina T."/>
            <person name="Nealson K."/>
            <person name="Fredrickson J.K."/>
            <person name="Woyke T."/>
        </authorList>
    </citation>
    <scope>NUCLEOTIDE SEQUENCE [LARGE SCALE GENOMIC DNA]</scope>
    <source>
        <strain evidence="1 2">200</strain>
    </source>
</reference>
<name>E6XFY1_SHEP2</name>
<dbReference type="KEGG" id="shp:Sput200_2639"/>
<dbReference type="PATRIC" id="fig|399804.5.peg.2733"/>
<dbReference type="AlphaFoldDB" id="E6XFY1"/>
<dbReference type="OrthoDB" id="9976528at2"/>
<protein>
    <submittedName>
        <fullName evidence="1">Uncharacterized protein</fullName>
    </submittedName>
</protein>
<dbReference type="EMBL" id="CP002457">
    <property type="protein sequence ID" value="ADV55059.1"/>
    <property type="molecule type" value="Genomic_DNA"/>
</dbReference>